<accession>A0A381WR06</accession>
<sequence length="306" mass="34415">MGKSLTPTATPSSDTQSANRNISRKEAEKNTIIAIQATMFSKVFPGKVLAKLVDNRTVLDFLITRIKEANLVSKIAIVTSDLDSDLPIVEEGKRLGVEVIRGPHDDLIKRFIFAADELSANYLIPIPGSNPLLDLEALDNLIDAHHSGDWEYSFNDHFDGVMLGTGSEIVNVDLLRKLDKQKLTKEQRIVGTLFVRQHAQQFKVQRFKENIGMQWVSFYVDSLEDLKRVSKIAEHVSSLNNQNIKSFIQEYPLYGCSQKTPAQEIGMEKLFIHPEKLNAVMSSENGNMDTSYPVSIELSLTMRCNF</sequence>
<proteinExistence type="predicted"/>
<dbReference type="SUPFAM" id="SSF53448">
    <property type="entry name" value="Nucleotide-diphospho-sugar transferases"/>
    <property type="match status" value="1"/>
</dbReference>
<dbReference type="EMBL" id="UINC01012442">
    <property type="protein sequence ID" value="SVA54343.1"/>
    <property type="molecule type" value="Genomic_DNA"/>
</dbReference>
<evidence type="ECO:0008006" key="3">
    <source>
        <dbReference type="Google" id="ProtNLM"/>
    </source>
</evidence>
<dbReference type="Pfam" id="PF02348">
    <property type="entry name" value="CTP_transf_3"/>
    <property type="match status" value="1"/>
</dbReference>
<organism evidence="2">
    <name type="scientific">marine metagenome</name>
    <dbReference type="NCBI Taxonomy" id="408172"/>
    <lineage>
        <taxon>unclassified sequences</taxon>
        <taxon>metagenomes</taxon>
        <taxon>ecological metagenomes</taxon>
    </lineage>
</organism>
<gene>
    <name evidence="2" type="ORF">METZ01_LOCUS107197</name>
</gene>
<dbReference type="InterPro" id="IPR003329">
    <property type="entry name" value="Cytidylyl_trans"/>
</dbReference>
<evidence type="ECO:0000256" key="1">
    <source>
        <dbReference type="SAM" id="MobiDB-lite"/>
    </source>
</evidence>
<feature type="region of interest" description="Disordered" evidence="1">
    <location>
        <begin position="1"/>
        <end position="24"/>
    </location>
</feature>
<evidence type="ECO:0000313" key="2">
    <source>
        <dbReference type="EMBL" id="SVA54343.1"/>
    </source>
</evidence>
<protein>
    <recommendedName>
        <fullName evidence="3">MobA-like NTP transferase domain-containing protein</fullName>
    </recommendedName>
</protein>
<feature type="compositionally biased region" description="Polar residues" evidence="1">
    <location>
        <begin position="1"/>
        <end position="21"/>
    </location>
</feature>
<feature type="non-terminal residue" evidence="2">
    <location>
        <position position="306"/>
    </location>
</feature>
<dbReference type="AlphaFoldDB" id="A0A381WR06"/>
<dbReference type="Gene3D" id="3.90.550.10">
    <property type="entry name" value="Spore Coat Polysaccharide Biosynthesis Protein SpsA, Chain A"/>
    <property type="match status" value="1"/>
</dbReference>
<reference evidence="2" key="1">
    <citation type="submission" date="2018-05" db="EMBL/GenBank/DDBJ databases">
        <authorList>
            <person name="Lanie J.A."/>
            <person name="Ng W.-L."/>
            <person name="Kazmierczak K.M."/>
            <person name="Andrzejewski T.M."/>
            <person name="Davidsen T.M."/>
            <person name="Wayne K.J."/>
            <person name="Tettelin H."/>
            <person name="Glass J.I."/>
            <person name="Rusch D."/>
            <person name="Podicherti R."/>
            <person name="Tsui H.-C.T."/>
            <person name="Winkler M.E."/>
        </authorList>
    </citation>
    <scope>NUCLEOTIDE SEQUENCE</scope>
</reference>
<dbReference type="InterPro" id="IPR029044">
    <property type="entry name" value="Nucleotide-diphossugar_trans"/>
</dbReference>
<name>A0A381WR06_9ZZZZ</name>